<feature type="transmembrane region" description="Helical" evidence="2">
    <location>
        <begin position="27"/>
        <end position="46"/>
    </location>
</feature>
<dbReference type="EMBL" id="LATX01001986">
    <property type="protein sequence ID" value="KTB35646.1"/>
    <property type="molecule type" value="Genomic_DNA"/>
</dbReference>
<dbReference type="PANTHER" id="PTHR48081:SF26">
    <property type="entry name" value="ALPHA_BETA HYDROLASE FOLD-3 DOMAIN-CONTAINING PROTEIN"/>
    <property type="match status" value="1"/>
</dbReference>
<feature type="domain" description="DUF8205" evidence="4">
    <location>
        <begin position="573"/>
        <end position="799"/>
    </location>
</feature>
<reference evidence="5 6" key="1">
    <citation type="submission" date="2015-12" db="EMBL/GenBank/DDBJ databases">
        <title>Draft genome sequence of Moniliophthora roreri, the causal agent of frosty pod rot of cacao.</title>
        <authorList>
            <person name="Aime M.C."/>
            <person name="Diaz-Valderrama J.R."/>
            <person name="Kijpornyongpan T."/>
            <person name="Phillips-Mora W."/>
        </authorList>
    </citation>
    <scope>NUCLEOTIDE SEQUENCE [LARGE SCALE GENOMIC DNA]</scope>
    <source>
        <strain evidence="5 6">MCA 2952</strain>
    </source>
</reference>
<dbReference type="PANTHER" id="PTHR48081">
    <property type="entry name" value="AB HYDROLASE SUPERFAMILY PROTEIN C4A8.06C"/>
    <property type="match status" value="1"/>
</dbReference>
<evidence type="ECO:0000313" key="6">
    <source>
        <dbReference type="Proteomes" id="UP000054988"/>
    </source>
</evidence>
<keyword evidence="1" id="KW-0378">Hydrolase</keyword>
<evidence type="ECO:0000313" key="5">
    <source>
        <dbReference type="EMBL" id="KTB35646.1"/>
    </source>
</evidence>
<evidence type="ECO:0000256" key="1">
    <source>
        <dbReference type="ARBA" id="ARBA00022801"/>
    </source>
</evidence>
<dbReference type="Gene3D" id="3.40.50.1820">
    <property type="entry name" value="alpha/beta hydrolase"/>
    <property type="match status" value="1"/>
</dbReference>
<dbReference type="InterPro" id="IPR013094">
    <property type="entry name" value="AB_hydrolase_3"/>
</dbReference>
<dbReference type="eggNOG" id="ENOG502S9ZP">
    <property type="taxonomic scope" value="Eukaryota"/>
</dbReference>
<keyword evidence="2" id="KW-1133">Transmembrane helix</keyword>
<organism evidence="5 6">
    <name type="scientific">Moniliophthora roreri</name>
    <name type="common">Frosty pod rot fungus</name>
    <name type="synonym">Monilia roreri</name>
    <dbReference type="NCBI Taxonomy" id="221103"/>
    <lineage>
        <taxon>Eukaryota</taxon>
        <taxon>Fungi</taxon>
        <taxon>Dikarya</taxon>
        <taxon>Basidiomycota</taxon>
        <taxon>Agaricomycotina</taxon>
        <taxon>Agaricomycetes</taxon>
        <taxon>Agaricomycetidae</taxon>
        <taxon>Agaricales</taxon>
        <taxon>Marasmiineae</taxon>
        <taxon>Marasmiaceae</taxon>
        <taxon>Moniliophthora</taxon>
    </lineage>
</organism>
<name>A0A0W0FH09_MONRR</name>
<keyword evidence="2" id="KW-0472">Membrane</keyword>
<keyword evidence="2" id="KW-0812">Transmembrane</keyword>
<gene>
    <name evidence="5" type="ORF">WG66_11811</name>
</gene>
<comment type="caution">
    <text evidence="5">The sequence shown here is derived from an EMBL/GenBank/DDBJ whole genome shotgun (WGS) entry which is preliminary data.</text>
</comment>
<dbReference type="Pfam" id="PF07859">
    <property type="entry name" value="Abhydrolase_3"/>
    <property type="match status" value="1"/>
</dbReference>
<dbReference type="SUPFAM" id="SSF53474">
    <property type="entry name" value="alpha/beta-Hydrolases"/>
    <property type="match status" value="1"/>
</dbReference>
<evidence type="ECO:0000259" key="4">
    <source>
        <dbReference type="Pfam" id="PF26632"/>
    </source>
</evidence>
<dbReference type="InterPro" id="IPR029058">
    <property type="entry name" value="AB_hydrolase_fold"/>
</dbReference>
<sequence>MVNININSTPAFMAYYPYRRQPLKGLYLTYQFFSTVFIRIPVWFVLSIPRSLRPRKSWDFRRTFMVRLVRHMVVLTSKTGPLRGIPNHLAITPGVDVQGVWIEPASNYITGDLKLWAKVANVAPIRIPAYWLHKQGSTIDVAAPPMPGEKVVLALHGGAYIRLSAHPSDPTAAIARGLLKHVDSVHRVFSVEYRLSSAKPYPEENPFPAALLDALAAFRYLIDVVGFAPSDIIIEGDSAALSTSPFYNCLEYQDDLKPLGPPGSLILLSPWVDLGESHTADPEASVWKHTPSDYIDTMSRNPMYPLVAFVGPHGTGAAEINPYISPASRNPAMKINFKGFPKTFIVAGGAEVLYDQIITLRDKMIKDMGEGNGSVEGEGKVRYYEAEDACHDYIPMLHEPEATETLQAIAAASEKDAFLGFMQEHVAYYLSISAIYHDFTTNSPRFEVMAEDSANSTGPKFPEFVVLSHPDNHRAFRQRTAPLKDELVKARKGATVLCSFCGSTSKDKGKGLMKCGRVRYYISGPTKEVRIVDAALWFYSVNLHAIAQKTSCQRKDWSFHKKTCNDNERPGIRKLQSNFLSNLYLSIYLKFCIIFEFDLLDPNAPTDIPRLACVNLGIEPTDITIFMKALYMGQLPAKQEEVDAMLQVNSVTADLDGKIEIMPKVLQLWQDQRARLKDIGKDDHVVIVETKVLESQSTMMTVLHMDEQVLSLARQREPFIQNLPLFGRVVVPMSTDSCLEHINKNIRHDIKNQYGLRGFKMTKKDFQVIRDVGTTPQDVMLPTEAGRGLRQKIGREIIYKPFVMPQD</sequence>
<dbReference type="GO" id="GO:0016787">
    <property type="term" value="F:hydrolase activity"/>
    <property type="evidence" value="ECO:0007669"/>
    <property type="project" value="UniProtKB-KW"/>
</dbReference>
<evidence type="ECO:0000259" key="3">
    <source>
        <dbReference type="Pfam" id="PF07859"/>
    </source>
</evidence>
<protein>
    <submittedName>
        <fullName evidence="5">Uncharacterized protein</fullName>
    </submittedName>
</protein>
<evidence type="ECO:0000256" key="2">
    <source>
        <dbReference type="SAM" id="Phobius"/>
    </source>
</evidence>
<accession>A0A0W0FH09</accession>
<dbReference type="Proteomes" id="UP000054988">
    <property type="component" value="Unassembled WGS sequence"/>
</dbReference>
<proteinExistence type="predicted"/>
<dbReference type="InterPro" id="IPR058518">
    <property type="entry name" value="DUF8205"/>
</dbReference>
<feature type="domain" description="Alpha/beta hydrolase fold-3" evidence="3">
    <location>
        <begin position="152"/>
        <end position="365"/>
    </location>
</feature>
<dbReference type="InterPro" id="IPR050300">
    <property type="entry name" value="GDXG_lipolytic_enzyme"/>
</dbReference>
<dbReference type="AlphaFoldDB" id="A0A0W0FH09"/>
<dbReference type="Pfam" id="PF26632">
    <property type="entry name" value="DUF8205"/>
    <property type="match status" value="1"/>
</dbReference>